<keyword evidence="1" id="KW-0175">Coiled coil</keyword>
<dbReference type="AlphaFoldDB" id="A0A915DID9"/>
<evidence type="ECO:0000256" key="1">
    <source>
        <dbReference type="SAM" id="Coils"/>
    </source>
</evidence>
<organism evidence="3 4">
    <name type="scientific">Ditylenchus dipsaci</name>
    <dbReference type="NCBI Taxonomy" id="166011"/>
    <lineage>
        <taxon>Eukaryota</taxon>
        <taxon>Metazoa</taxon>
        <taxon>Ecdysozoa</taxon>
        <taxon>Nematoda</taxon>
        <taxon>Chromadorea</taxon>
        <taxon>Rhabditida</taxon>
        <taxon>Tylenchina</taxon>
        <taxon>Tylenchomorpha</taxon>
        <taxon>Sphaerularioidea</taxon>
        <taxon>Anguinidae</taxon>
        <taxon>Anguininae</taxon>
        <taxon>Ditylenchus</taxon>
    </lineage>
</organism>
<dbReference type="WBParaSite" id="jg19799">
    <property type="protein sequence ID" value="jg19799"/>
    <property type="gene ID" value="jg19799"/>
</dbReference>
<evidence type="ECO:0000313" key="3">
    <source>
        <dbReference type="Proteomes" id="UP000887574"/>
    </source>
</evidence>
<reference evidence="4" key="1">
    <citation type="submission" date="2022-11" db="UniProtKB">
        <authorList>
            <consortium name="WormBaseParasite"/>
        </authorList>
    </citation>
    <scope>IDENTIFICATION</scope>
</reference>
<keyword evidence="3" id="KW-1185">Reference proteome</keyword>
<evidence type="ECO:0000256" key="2">
    <source>
        <dbReference type="SAM" id="MobiDB-lite"/>
    </source>
</evidence>
<sequence>MKWRIVQAPLKLEGFFRIMDISDVTPPISAKKIQPRLQASTHQSAEEPKEDAICEPEDRDESFDQTAAKVVKWGEDEIKLFTQKDKNEGQHQYYMTLSHPEIALTILISALHRSQLSALCSTSAELIVMSAPQSNQGGRTSECAYSNHSVAQQPIYNQEPIDIGKPQTSENFVTHSVVENLKNELESQIQQNKLEQQQLIEQQTQQLLQAIAELKQTPSVTQTYRGQPARVTSGDFLVHFQPIRTSRKSTGEYSPSPTGSDHGSDLNPGGARAVTPALQTSLA</sequence>
<proteinExistence type="predicted"/>
<feature type="region of interest" description="Disordered" evidence="2">
    <location>
        <begin position="32"/>
        <end position="61"/>
    </location>
</feature>
<feature type="coiled-coil region" evidence="1">
    <location>
        <begin position="178"/>
        <end position="217"/>
    </location>
</feature>
<feature type="compositionally biased region" description="Polar residues" evidence="2">
    <location>
        <begin position="251"/>
        <end position="261"/>
    </location>
</feature>
<protein>
    <submittedName>
        <fullName evidence="4">Uncharacterized protein</fullName>
    </submittedName>
</protein>
<accession>A0A915DID9</accession>
<feature type="region of interest" description="Disordered" evidence="2">
    <location>
        <begin position="243"/>
        <end position="283"/>
    </location>
</feature>
<evidence type="ECO:0000313" key="4">
    <source>
        <dbReference type="WBParaSite" id="jg19799"/>
    </source>
</evidence>
<dbReference type="Proteomes" id="UP000887574">
    <property type="component" value="Unplaced"/>
</dbReference>
<name>A0A915DID9_9BILA</name>